<feature type="transmembrane region" description="Helical" evidence="7">
    <location>
        <begin position="260"/>
        <end position="281"/>
    </location>
</feature>
<dbReference type="Pfam" id="PF13727">
    <property type="entry name" value="CoA_binding_3"/>
    <property type="match status" value="1"/>
</dbReference>
<reference evidence="9" key="1">
    <citation type="submission" date="2020-07" db="EMBL/GenBank/DDBJ databases">
        <title>Nitrate ammonifying Pseudomonas campi sp. nov. isolated from German agricultural grassland.</title>
        <authorList>
            <person name="Timsy T."/>
            <person name="Ulrich A."/>
            <person name="Spanner T."/>
            <person name="Foesel B."/>
            <person name="Kolb S."/>
            <person name="Horn M.A."/>
            <person name="Behrendt U."/>
        </authorList>
    </citation>
    <scope>NUCLEOTIDE SEQUENCE</scope>
    <source>
        <strain evidence="9">S1-A32-2</strain>
    </source>
</reference>
<comment type="similarity">
    <text evidence="2">Belongs to the bacterial sugar transferase family.</text>
</comment>
<gene>
    <name evidence="9" type="ORF">HNE05_08245</name>
</gene>
<evidence type="ECO:0000313" key="9">
    <source>
        <dbReference type="EMBL" id="QKE63354.1"/>
    </source>
</evidence>
<dbReference type="GO" id="GO:0016020">
    <property type="term" value="C:membrane"/>
    <property type="evidence" value="ECO:0007669"/>
    <property type="project" value="UniProtKB-SubCell"/>
</dbReference>
<dbReference type="NCBIfam" id="TIGR03025">
    <property type="entry name" value="EPS_sugtrans"/>
    <property type="match status" value="1"/>
</dbReference>
<dbReference type="Pfam" id="PF02397">
    <property type="entry name" value="Bac_transf"/>
    <property type="match status" value="1"/>
</dbReference>
<keyword evidence="6 7" id="KW-0472">Membrane</keyword>
<keyword evidence="10" id="KW-1185">Reference proteome</keyword>
<dbReference type="Gene3D" id="3.40.50.720">
    <property type="entry name" value="NAD(P)-binding Rossmann-like Domain"/>
    <property type="match status" value="1"/>
</dbReference>
<dbReference type="InterPro" id="IPR036291">
    <property type="entry name" value="NAD(P)-bd_dom_sf"/>
</dbReference>
<dbReference type="InterPro" id="IPR003362">
    <property type="entry name" value="Bact_transf"/>
</dbReference>
<keyword evidence="3" id="KW-0808">Transferase</keyword>
<feature type="transmembrane region" description="Helical" evidence="7">
    <location>
        <begin position="36"/>
        <end position="54"/>
    </location>
</feature>
<evidence type="ECO:0000259" key="8">
    <source>
        <dbReference type="Pfam" id="PF02397"/>
    </source>
</evidence>
<keyword evidence="5 7" id="KW-1133">Transmembrane helix</keyword>
<sequence>MLRLVHALCGFLAVAALYVYMLAVQAESVADLRLWAVFLTLFAALMPVRVYGGLCQRRVERALKAVSALLNAGMAIAVLQVLLLLAGQNGLPPLLLLGLFLLVGMMSLGGRLLLERLVRRWDHKTRLVIVGAGEQGVAIAQHMALSEPNIEVIGFIEDRQSRIDPSSLPVPLLGNTSQLEELPRDIDGVVIALPNNAGERVNELASLLRSRLGSVYLAPEVPVLRHAFAGWPKQGPHKMMLLGMNRLPVEGRLLKRLFDIGFSACALLAFLPFGLLIAAAIKLESPGPVLFRQQRYGLRNQLFGIYKFRSMSFEPDGANKEIRLTARGDSRVTRVGEFLRRSSLDEIPQFLNVLLGHMSVVGPRPHPPGVKAGDRIYEAVVVDFVERYKVRPGITGWAQVNGLRGNTFTEEHLTERFSYDIQYIQNWSVELDMWIVTKTVLGGFGGKNAF</sequence>
<evidence type="ECO:0000256" key="5">
    <source>
        <dbReference type="ARBA" id="ARBA00022989"/>
    </source>
</evidence>
<evidence type="ECO:0000256" key="1">
    <source>
        <dbReference type="ARBA" id="ARBA00004141"/>
    </source>
</evidence>
<evidence type="ECO:0000256" key="6">
    <source>
        <dbReference type="ARBA" id="ARBA00023136"/>
    </source>
</evidence>
<dbReference type="AlphaFoldDB" id="A0A6M8F4A8"/>
<dbReference type="EMBL" id="CP053697">
    <property type="protein sequence ID" value="QKE63354.1"/>
    <property type="molecule type" value="Genomic_DNA"/>
</dbReference>
<feature type="transmembrane region" description="Helical" evidence="7">
    <location>
        <begin position="93"/>
        <end position="114"/>
    </location>
</feature>
<evidence type="ECO:0000256" key="7">
    <source>
        <dbReference type="SAM" id="Phobius"/>
    </source>
</evidence>
<proteinExistence type="inferred from homology"/>
<evidence type="ECO:0000256" key="2">
    <source>
        <dbReference type="ARBA" id="ARBA00006464"/>
    </source>
</evidence>
<organism evidence="9 10">
    <name type="scientific">Aquipseudomonas campi</name>
    <dbReference type="NCBI Taxonomy" id="2731681"/>
    <lineage>
        <taxon>Bacteria</taxon>
        <taxon>Pseudomonadati</taxon>
        <taxon>Pseudomonadota</taxon>
        <taxon>Gammaproteobacteria</taxon>
        <taxon>Pseudomonadales</taxon>
        <taxon>Pseudomonadaceae</taxon>
        <taxon>Aquipseudomonas</taxon>
    </lineage>
</organism>
<accession>A0A6M8F4A8</accession>
<evidence type="ECO:0000256" key="4">
    <source>
        <dbReference type="ARBA" id="ARBA00022692"/>
    </source>
</evidence>
<dbReference type="KEGG" id="pcam:HNE05_08245"/>
<dbReference type="PANTHER" id="PTHR30576:SF0">
    <property type="entry name" value="UNDECAPRENYL-PHOSPHATE N-ACETYLGALACTOSAMINYL 1-PHOSPHATE TRANSFERASE-RELATED"/>
    <property type="match status" value="1"/>
</dbReference>
<protein>
    <submittedName>
        <fullName evidence="9">Exopolysaccharide biosynthesis polyprenyl glycosylphosphotransferase</fullName>
    </submittedName>
</protein>
<feature type="domain" description="Bacterial sugar transferase" evidence="8">
    <location>
        <begin position="255"/>
        <end position="441"/>
    </location>
</feature>
<dbReference type="RefSeq" id="WP_173206767.1">
    <property type="nucleotide sequence ID" value="NZ_CP053697.2"/>
</dbReference>
<evidence type="ECO:0000256" key="3">
    <source>
        <dbReference type="ARBA" id="ARBA00022679"/>
    </source>
</evidence>
<evidence type="ECO:0000313" key="10">
    <source>
        <dbReference type="Proteomes" id="UP000501379"/>
    </source>
</evidence>
<dbReference type="SUPFAM" id="SSF51735">
    <property type="entry name" value="NAD(P)-binding Rossmann-fold domains"/>
    <property type="match status" value="1"/>
</dbReference>
<dbReference type="Proteomes" id="UP000501379">
    <property type="component" value="Chromosome"/>
</dbReference>
<dbReference type="InterPro" id="IPR017475">
    <property type="entry name" value="EPS_sugar_tfrase"/>
</dbReference>
<dbReference type="GO" id="GO:0016780">
    <property type="term" value="F:phosphotransferase activity, for other substituted phosphate groups"/>
    <property type="evidence" value="ECO:0007669"/>
    <property type="project" value="TreeGrafter"/>
</dbReference>
<comment type="subcellular location">
    <subcellularLocation>
        <location evidence="1">Membrane</location>
        <topology evidence="1">Multi-pass membrane protein</topology>
    </subcellularLocation>
</comment>
<name>A0A6M8F4A8_9GAMM</name>
<feature type="transmembrane region" description="Helical" evidence="7">
    <location>
        <begin position="66"/>
        <end position="87"/>
    </location>
</feature>
<keyword evidence="4 7" id="KW-0812">Transmembrane</keyword>
<dbReference type="PANTHER" id="PTHR30576">
    <property type="entry name" value="COLANIC BIOSYNTHESIS UDP-GLUCOSE LIPID CARRIER TRANSFERASE"/>
    <property type="match status" value="1"/>
</dbReference>